<dbReference type="EMBL" id="VSWC01000132">
    <property type="protein sequence ID" value="KAA1079569.1"/>
    <property type="molecule type" value="Genomic_DNA"/>
</dbReference>
<name>A0A5B0MUK0_PUCGR</name>
<proteinExistence type="predicted"/>
<comment type="caution">
    <text evidence="1">The sequence shown here is derived from an EMBL/GenBank/DDBJ whole genome shotgun (WGS) entry which is preliminary data.</text>
</comment>
<organism evidence="1 2">
    <name type="scientific">Puccinia graminis f. sp. tritici</name>
    <dbReference type="NCBI Taxonomy" id="56615"/>
    <lineage>
        <taxon>Eukaryota</taxon>
        <taxon>Fungi</taxon>
        <taxon>Dikarya</taxon>
        <taxon>Basidiomycota</taxon>
        <taxon>Pucciniomycotina</taxon>
        <taxon>Pucciniomycetes</taxon>
        <taxon>Pucciniales</taxon>
        <taxon>Pucciniaceae</taxon>
        <taxon>Puccinia</taxon>
    </lineage>
</organism>
<protein>
    <submittedName>
        <fullName evidence="1">Uncharacterized protein</fullName>
    </submittedName>
</protein>
<sequence>MSRGLLATVFDETLHMPVYPKCRFFHFDISGPCSYSRQHFSPSPDVLPVEGPSGSPSMDLFTQLRATRVERKFPFPCGVYSLLSHYADRSLATLLYWDNGIPRDSGLDYAEPEYSLVTLAVPRLASTADGPV</sequence>
<evidence type="ECO:0000313" key="2">
    <source>
        <dbReference type="Proteomes" id="UP000324748"/>
    </source>
</evidence>
<dbReference type="AlphaFoldDB" id="A0A5B0MUK0"/>
<gene>
    <name evidence="1" type="ORF">PGT21_016280</name>
</gene>
<dbReference type="OrthoDB" id="10313981at2759"/>
<accession>A0A5B0MUK0</accession>
<keyword evidence="2" id="KW-1185">Reference proteome</keyword>
<evidence type="ECO:0000313" key="1">
    <source>
        <dbReference type="EMBL" id="KAA1079569.1"/>
    </source>
</evidence>
<dbReference type="Proteomes" id="UP000324748">
    <property type="component" value="Unassembled WGS sequence"/>
</dbReference>
<reference evidence="1 2" key="1">
    <citation type="submission" date="2019-05" db="EMBL/GenBank/DDBJ databases">
        <title>Emergence of the Ug99 lineage of the wheat stem rust pathogen through somatic hybridization.</title>
        <authorList>
            <person name="Li F."/>
            <person name="Upadhyaya N.M."/>
            <person name="Sperschneider J."/>
            <person name="Matny O."/>
            <person name="Nguyen-Phuc H."/>
            <person name="Mago R."/>
            <person name="Raley C."/>
            <person name="Miller M.E."/>
            <person name="Silverstein K.A.T."/>
            <person name="Henningsen E."/>
            <person name="Hirsch C.D."/>
            <person name="Visser B."/>
            <person name="Pretorius Z.A."/>
            <person name="Steffenson B.J."/>
            <person name="Schwessinger B."/>
            <person name="Dodds P.N."/>
            <person name="Figueroa M."/>
        </authorList>
    </citation>
    <scope>NUCLEOTIDE SEQUENCE [LARGE SCALE GENOMIC DNA]</scope>
    <source>
        <strain evidence="1">21-0</strain>
    </source>
</reference>